<name>A0A7M7GRB2_APIME</name>
<feature type="domain" description="C2H2-type" evidence="7">
    <location>
        <begin position="180"/>
        <end position="208"/>
    </location>
</feature>
<keyword evidence="2" id="KW-0677">Repeat</keyword>
<feature type="domain" description="C2H2-type" evidence="7">
    <location>
        <begin position="1048"/>
        <end position="1076"/>
    </location>
</feature>
<feature type="domain" description="C2H2-type" evidence="7">
    <location>
        <begin position="564"/>
        <end position="588"/>
    </location>
</feature>
<dbReference type="Gene3D" id="3.30.160.60">
    <property type="entry name" value="Classic Zinc Finger"/>
    <property type="match status" value="6"/>
</dbReference>
<organism evidence="8">
    <name type="scientific">Apis mellifera</name>
    <name type="common">Honeybee</name>
    <dbReference type="NCBI Taxonomy" id="7460"/>
    <lineage>
        <taxon>Eukaryota</taxon>
        <taxon>Metazoa</taxon>
        <taxon>Ecdysozoa</taxon>
        <taxon>Arthropoda</taxon>
        <taxon>Hexapoda</taxon>
        <taxon>Insecta</taxon>
        <taxon>Pterygota</taxon>
        <taxon>Neoptera</taxon>
        <taxon>Endopterygota</taxon>
        <taxon>Hymenoptera</taxon>
        <taxon>Apocrita</taxon>
        <taxon>Aculeata</taxon>
        <taxon>Apoidea</taxon>
        <taxon>Anthophila</taxon>
        <taxon>Apidae</taxon>
        <taxon>Apis</taxon>
    </lineage>
</organism>
<evidence type="ECO:0000313" key="8">
    <source>
        <dbReference type="EnsemblMetazoa" id="XP_006560694"/>
    </source>
</evidence>
<feature type="domain" description="C2H2-type" evidence="7">
    <location>
        <begin position="850"/>
        <end position="878"/>
    </location>
</feature>
<feature type="region of interest" description="Disordered" evidence="6">
    <location>
        <begin position="284"/>
        <end position="303"/>
    </location>
</feature>
<dbReference type="AlphaFoldDB" id="A0A7M7GRB2"/>
<evidence type="ECO:0000259" key="7">
    <source>
        <dbReference type="PROSITE" id="PS50157"/>
    </source>
</evidence>
<dbReference type="SMART" id="SM00355">
    <property type="entry name" value="ZnF_C2H2"/>
    <property type="match status" value="17"/>
</dbReference>
<dbReference type="Proteomes" id="UP000005203">
    <property type="component" value="Linkage group LG11"/>
</dbReference>
<feature type="domain" description="C2H2-type" evidence="7">
    <location>
        <begin position="954"/>
        <end position="982"/>
    </location>
</feature>
<evidence type="ECO:0000256" key="5">
    <source>
        <dbReference type="PROSITE-ProRule" id="PRU00042"/>
    </source>
</evidence>
<dbReference type="GO" id="GO:0008270">
    <property type="term" value="F:zinc ion binding"/>
    <property type="evidence" value="ECO:0007669"/>
    <property type="project" value="UniProtKB-KW"/>
</dbReference>
<dbReference type="InterPro" id="IPR036236">
    <property type="entry name" value="Znf_C2H2_sf"/>
</dbReference>
<dbReference type="SUPFAM" id="SSF57667">
    <property type="entry name" value="beta-beta-alpha zinc fingers"/>
    <property type="match status" value="4"/>
</dbReference>
<keyword evidence="4" id="KW-0862">Zinc</keyword>
<protein>
    <submittedName>
        <fullName evidence="10">Zinc finger protein 184</fullName>
    </submittedName>
</protein>
<proteinExistence type="predicted"/>
<evidence type="ECO:0000256" key="6">
    <source>
        <dbReference type="SAM" id="MobiDB-lite"/>
    </source>
</evidence>
<evidence type="ECO:0000256" key="4">
    <source>
        <dbReference type="ARBA" id="ARBA00022833"/>
    </source>
</evidence>
<evidence type="ECO:0000313" key="10">
    <source>
        <dbReference type="RefSeq" id="XP_006560694.2"/>
    </source>
</evidence>
<reference evidence="8" key="1">
    <citation type="submission" date="2021-01" db="UniProtKB">
        <authorList>
            <consortium name="EnsemblMetazoa"/>
        </authorList>
    </citation>
    <scope>IDENTIFICATION</scope>
    <source>
        <strain evidence="8">DH4</strain>
    </source>
</reference>
<feature type="domain" description="C2H2-type" evidence="7">
    <location>
        <begin position="920"/>
        <end position="943"/>
    </location>
</feature>
<dbReference type="GeneID" id="102654395"/>
<feature type="region of interest" description="Disordered" evidence="6">
    <location>
        <begin position="56"/>
        <end position="90"/>
    </location>
</feature>
<evidence type="ECO:0000256" key="3">
    <source>
        <dbReference type="ARBA" id="ARBA00022771"/>
    </source>
</evidence>
<reference evidence="10" key="2">
    <citation type="submission" date="2025-04" db="UniProtKB">
        <authorList>
            <consortium name="RefSeq"/>
        </authorList>
    </citation>
    <scope>IDENTIFICATION</scope>
    <source>
        <strain evidence="10">DH4</strain>
        <tissue evidence="10">Whole body</tissue>
    </source>
</reference>
<gene>
    <name evidence="10" type="primary">LOC102654395</name>
</gene>
<dbReference type="PANTHER" id="PTHR24379">
    <property type="entry name" value="KRAB AND ZINC FINGER DOMAIN-CONTAINING"/>
    <property type="match status" value="1"/>
</dbReference>
<dbReference type="OrthoDB" id="427030at2759"/>
<evidence type="ECO:0000256" key="2">
    <source>
        <dbReference type="ARBA" id="ARBA00022737"/>
    </source>
</evidence>
<feature type="domain" description="C2H2-type" evidence="7">
    <location>
        <begin position="789"/>
        <end position="816"/>
    </location>
</feature>
<keyword evidence="3 5" id="KW-0863">Zinc-finger</keyword>
<feature type="compositionally biased region" description="Polar residues" evidence="6">
    <location>
        <begin position="244"/>
        <end position="254"/>
    </location>
</feature>
<dbReference type="PANTHER" id="PTHR24379:SF121">
    <property type="entry name" value="C2H2-TYPE DOMAIN-CONTAINING PROTEIN"/>
    <property type="match status" value="1"/>
</dbReference>
<feature type="domain" description="C2H2-type" evidence="7">
    <location>
        <begin position="1165"/>
        <end position="1188"/>
    </location>
</feature>
<feature type="compositionally biased region" description="Basic and acidic residues" evidence="6">
    <location>
        <begin position="59"/>
        <end position="87"/>
    </location>
</feature>
<accession>A0A8B6YWK0</accession>
<accession>A0A7M7GRB2</accession>
<dbReference type="KEGG" id="ame:102654395"/>
<sequence>MARVLVYNRSVDAIFMDVNLGVKTNLSEQGIIRIKEEPIENDSYDDLWLNEIEAENENEASRSEDCESEESKIEDNKIENNKTTNDKIEDEVSNANYEYKSYVPPQEFDPLKNNTLNTQYITCSICFVKFNKKSFNRHVRRYCNGDYKCKNCKAVFNTYHSINRHLRINGCKKKITTYKFFCNFCRRGFWRKTYIQCHLLHVHGNEINNIDNTPIREIFKSSERSTSDFDDVLIVKKINNSNNAFPKRSNNMTDTSKKELNSRPSPKLNGLNCTHLKNQCDTVSKKPRSSINSSNQLNYSCDTSSKKTKQTTLTDFISFYKEKSNNDDVIIEKVIGVNNNSVIDDMSEAREKFGDNSSLSNTENIQAQKRIRSRAVDKNKPFVQIHVNPRTMMLLLNNEIKSNLETSYNVPYNLRPSGENSYAVRKFRDSIKQDDTASNKAKPSVKRKYPCNVSTRRMSLRNKKFKSEIVTKECKIYLEKCDEMLKRSKIKTDKVKNVSQSLNLKEEREIKKEKIENSIKIESTNDLSLKFTSKVFKAKTNNLSIVKKESNMSESNIKISQKSFQCHVCKKLFSLKENLYEHMKLFHSIYMSSICNARYTSINKLLKHYLRQHIMFKRKECCVCYEKFDTPVLLKRHMIVHCLKTIRSKKDTLPVDVEINCSSSKKENKCKGCHKRFWLNSCLKEHEKVCRRIKDLICKQRRLQVKRSLSSRKESINSKFNIHSISSKQISSEQKMKSSINSIITTYSSSHVLPSAPSYSATAASKKRLVNGITWMKGYKVETSDKTTFPCAICGIQFQTFQNLCMHERTYSKPANKSCSDCGTLFPSKRLLQLHSLATHSPSCAENYQFFCKFCNQGFVKKTNIRIHERHFHMDQVPKPVRVNESIWSSYPMCTTCNLLFESYERFIEHNMYYYNDQVFVCTVCGKSFQGMYKLHHHSKVEHYPNDVLKLYAYKCDICSEGFNYESHFHAHKLHVHLPDAPIIQKTLNIMQDHSYALTNNVGIRTKVTEEPIILSAKTYTCSVCNLNFTNEEDLSMHKIEYSMNGKFQCSKCNRKCGNGSFLAKHDSLNHTGCDINISFKCRFCGEVLTTSTAMLCHEKHFHLNCNSDFNNDDRQPIQPVMDKKIDSRKFEKCDGFTCSTCNMKFHNNINLKQHLLEYADIGTFICNICQRKFTEVEQLEVHKIKHTMLSNTLLSQRCPICNEGFSDPVNVRSHVMHLHRYETFNFNMEHIGTK</sequence>
<evidence type="ECO:0000313" key="9">
    <source>
        <dbReference type="Proteomes" id="UP000005203"/>
    </source>
</evidence>
<keyword evidence="1" id="KW-0479">Metal-binding</keyword>
<feature type="domain" description="C2H2-type" evidence="7">
    <location>
        <begin position="147"/>
        <end position="174"/>
    </location>
</feature>
<dbReference type="PROSITE" id="PS00028">
    <property type="entry name" value="ZINC_FINGER_C2H2_1"/>
    <property type="match status" value="11"/>
</dbReference>
<dbReference type="PROSITE" id="PS50157">
    <property type="entry name" value="ZINC_FINGER_C2H2_2"/>
    <property type="match status" value="10"/>
</dbReference>
<keyword evidence="9" id="KW-1185">Reference proteome</keyword>
<dbReference type="InterPro" id="IPR013087">
    <property type="entry name" value="Znf_C2H2_type"/>
</dbReference>
<dbReference type="RefSeq" id="XP_006560694.2">
    <property type="nucleotide sequence ID" value="XM_006560631.3"/>
</dbReference>
<evidence type="ECO:0000256" key="1">
    <source>
        <dbReference type="ARBA" id="ARBA00022723"/>
    </source>
</evidence>
<dbReference type="EnsemblMetazoa" id="XM_006560631">
    <property type="protein sequence ID" value="XP_006560694"/>
    <property type="gene ID" value="LOC102654395"/>
</dbReference>
<feature type="domain" description="C2H2-type" evidence="7">
    <location>
        <begin position="1080"/>
        <end position="1108"/>
    </location>
</feature>
<feature type="compositionally biased region" description="Polar residues" evidence="6">
    <location>
        <begin position="289"/>
        <end position="299"/>
    </location>
</feature>
<feature type="region of interest" description="Disordered" evidence="6">
    <location>
        <begin position="244"/>
        <end position="268"/>
    </location>
</feature>